<dbReference type="InterPro" id="IPR000668">
    <property type="entry name" value="Peptidase_C1A_C"/>
</dbReference>
<dbReference type="STRING" id="400682.A0A1X7VRH4"/>
<evidence type="ECO:0000256" key="3">
    <source>
        <dbReference type="ARBA" id="ARBA00022801"/>
    </source>
</evidence>
<proteinExistence type="inferred from homology"/>
<dbReference type="SMART" id="SM00645">
    <property type="entry name" value="Pept_C1"/>
    <property type="match status" value="1"/>
</dbReference>
<feature type="domain" description="Cathepsin propeptide inhibitor" evidence="6">
    <location>
        <begin position="60"/>
        <end position="118"/>
    </location>
</feature>
<dbReference type="PANTHER" id="PTHR12411">
    <property type="entry name" value="CYSTEINE PROTEASE FAMILY C1-RELATED"/>
    <property type="match status" value="1"/>
</dbReference>
<dbReference type="SMART" id="SM00848">
    <property type="entry name" value="Inhibitor_I29"/>
    <property type="match status" value="1"/>
</dbReference>
<dbReference type="FunFam" id="3.90.70.10:FF:000006">
    <property type="entry name" value="Cathepsin S"/>
    <property type="match status" value="1"/>
</dbReference>
<dbReference type="InterPro" id="IPR039417">
    <property type="entry name" value="Peptidase_C1A_papain-like"/>
</dbReference>
<dbReference type="AlphaFoldDB" id="A0A1X7VRH4"/>
<evidence type="ECO:0000256" key="2">
    <source>
        <dbReference type="ARBA" id="ARBA00022670"/>
    </source>
</evidence>
<keyword evidence="3" id="KW-0378">Hydrolase</keyword>
<evidence type="ECO:0000259" key="6">
    <source>
        <dbReference type="SMART" id="SM00848"/>
    </source>
</evidence>
<dbReference type="Gene3D" id="3.90.70.10">
    <property type="entry name" value="Cysteine proteinases"/>
    <property type="match status" value="1"/>
</dbReference>
<organism evidence="7">
    <name type="scientific">Amphimedon queenslandica</name>
    <name type="common">Sponge</name>
    <dbReference type="NCBI Taxonomy" id="400682"/>
    <lineage>
        <taxon>Eukaryota</taxon>
        <taxon>Metazoa</taxon>
        <taxon>Porifera</taxon>
        <taxon>Demospongiae</taxon>
        <taxon>Heteroscleromorpha</taxon>
        <taxon>Haplosclerida</taxon>
        <taxon>Niphatidae</taxon>
        <taxon>Amphimedon</taxon>
    </lineage>
</organism>
<evidence type="ECO:0000256" key="4">
    <source>
        <dbReference type="ARBA" id="ARBA00022807"/>
    </source>
</evidence>
<dbReference type="InterPro" id="IPR025661">
    <property type="entry name" value="Pept_asp_AS"/>
</dbReference>
<dbReference type="InterPro" id="IPR013201">
    <property type="entry name" value="Prot_inhib_I29"/>
</dbReference>
<protein>
    <submittedName>
        <fullName evidence="7">Uncharacterized protein</fullName>
    </submittedName>
</protein>
<reference evidence="7" key="1">
    <citation type="submission" date="2017-05" db="UniProtKB">
        <authorList>
            <consortium name="EnsemblMetazoa"/>
        </authorList>
    </citation>
    <scope>IDENTIFICATION</scope>
</reference>
<sequence length="373" mass="40792">MLFIKTCPPIESMTCANQMDSKVEPARSVLVKKMRIFGLICAFCFILSACATKLDLPHEWHSWKATHGKSYESDHEELGRHIVWLSNKKYIDEHNKYSETFGYTLKMNKFGDLTNAEFSELMTCVQDYKRHNATDKLLSMKKGIKISEYKASGVSSLPDTVDWRTGGAVTWVKDQLRCGCSYAFAAAAALEGAAALARGSLVSLSAQNIVDCSIPFGNHGCSCGDVNNAFMYVIDNGGLDTENVYPYVSKQDGCKFKSNGIGATATGIIRIASGDETSLASALATAGPVAVYIDASHSSFQFYHYGVLNVPNCSRTNLSHAMILIGYGKYGGREYWLLKNSWGPNWGTAGYIMMSKGKSNQCGIATYASFPTL</sequence>
<evidence type="ECO:0000256" key="1">
    <source>
        <dbReference type="ARBA" id="ARBA00008455"/>
    </source>
</evidence>
<evidence type="ECO:0000313" key="7">
    <source>
        <dbReference type="EnsemblMetazoa" id="Aqu2.1.42494_001"/>
    </source>
</evidence>
<dbReference type="GO" id="GO:0008234">
    <property type="term" value="F:cysteine-type peptidase activity"/>
    <property type="evidence" value="ECO:0007669"/>
    <property type="project" value="UniProtKB-KW"/>
</dbReference>
<comment type="similarity">
    <text evidence="1">Belongs to the peptidase C1 family.</text>
</comment>
<dbReference type="EnsemblMetazoa" id="Aqu2.1.42494_001">
    <property type="protein sequence ID" value="Aqu2.1.42494_001"/>
    <property type="gene ID" value="Aqu2.1.42494"/>
</dbReference>
<dbReference type="InterPro" id="IPR038765">
    <property type="entry name" value="Papain-like_cys_pep_sf"/>
</dbReference>
<dbReference type="InParanoid" id="A0A1X7VRH4"/>
<accession>A0A1X7VRH4</accession>
<dbReference type="eggNOG" id="KOG1543">
    <property type="taxonomic scope" value="Eukaryota"/>
</dbReference>
<feature type="domain" description="Peptidase C1A papain C-terminal" evidence="5">
    <location>
        <begin position="157"/>
        <end position="372"/>
    </location>
</feature>
<dbReference type="SUPFAM" id="SSF54001">
    <property type="entry name" value="Cysteine proteinases"/>
    <property type="match status" value="1"/>
</dbReference>
<dbReference type="GO" id="GO:0006508">
    <property type="term" value="P:proteolysis"/>
    <property type="evidence" value="ECO:0007669"/>
    <property type="project" value="UniProtKB-KW"/>
</dbReference>
<dbReference type="InterPro" id="IPR013128">
    <property type="entry name" value="Peptidase_C1A"/>
</dbReference>
<dbReference type="Pfam" id="PF08246">
    <property type="entry name" value="Inhibitor_I29"/>
    <property type="match status" value="1"/>
</dbReference>
<keyword evidence="4" id="KW-0788">Thiol protease</keyword>
<dbReference type="CDD" id="cd02248">
    <property type="entry name" value="Peptidase_C1A"/>
    <property type="match status" value="1"/>
</dbReference>
<evidence type="ECO:0000259" key="5">
    <source>
        <dbReference type="SMART" id="SM00645"/>
    </source>
</evidence>
<dbReference type="OrthoDB" id="10253408at2759"/>
<keyword evidence="2" id="KW-0645">Protease</keyword>
<dbReference type="Pfam" id="PF00112">
    <property type="entry name" value="Peptidase_C1"/>
    <property type="match status" value="1"/>
</dbReference>
<name>A0A1X7VRH4_AMPQE</name>
<dbReference type="PROSITE" id="PS00640">
    <property type="entry name" value="THIOL_PROTEASE_ASN"/>
    <property type="match status" value="1"/>
</dbReference>